<keyword evidence="2" id="KW-0677">Repeat</keyword>
<protein>
    <submittedName>
        <fullName evidence="3">Uncharacterized protein</fullName>
    </submittedName>
</protein>
<dbReference type="GO" id="GO:0030515">
    <property type="term" value="F:snoRNA binding"/>
    <property type="evidence" value="ECO:0007669"/>
    <property type="project" value="TreeGrafter"/>
</dbReference>
<dbReference type="Ensembl" id="ENSCAFT00020030341.1">
    <property type="protein sequence ID" value="ENSCAFP00020026258.1"/>
    <property type="gene ID" value="ENSCAFG00020020626.1"/>
</dbReference>
<evidence type="ECO:0000256" key="2">
    <source>
        <dbReference type="ARBA" id="ARBA00022737"/>
    </source>
</evidence>
<dbReference type="GO" id="GO:0030490">
    <property type="term" value="P:maturation of SSU-rRNA"/>
    <property type="evidence" value="ECO:0007669"/>
    <property type="project" value="TreeGrafter"/>
</dbReference>
<keyword evidence="4" id="KW-1185">Reference proteome</keyword>
<keyword evidence="1" id="KW-0853">WD repeat</keyword>
<dbReference type="AlphaFoldDB" id="A0A8C0L4Z4"/>
<accession>A0A8C0L4Z4</accession>
<evidence type="ECO:0000313" key="3">
    <source>
        <dbReference type="Ensembl" id="ENSCAFP00020026258.1"/>
    </source>
</evidence>
<evidence type="ECO:0000256" key="1">
    <source>
        <dbReference type="ARBA" id="ARBA00022574"/>
    </source>
</evidence>
<reference evidence="3" key="2">
    <citation type="submission" date="2025-09" db="UniProtKB">
        <authorList>
            <consortium name="Ensembl"/>
        </authorList>
    </citation>
    <scope>IDENTIFICATION</scope>
</reference>
<proteinExistence type="predicted"/>
<dbReference type="PANTHER" id="PTHR19853">
    <property type="entry name" value="WD REPEAT CONTAINING PROTEIN 3 WDR3"/>
    <property type="match status" value="1"/>
</dbReference>
<dbReference type="GO" id="GO:0032040">
    <property type="term" value="C:small-subunit processome"/>
    <property type="evidence" value="ECO:0007669"/>
    <property type="project" value="TreeGrafter"/>
</dbReference>
<dbReference type="InterPro" id="IPR051570">
    <property type="entry name" value="TBC1_cilium_biogenesis"/>
</dbReference>
<dbReference type="PANTHER" id="PTHR19853:SF0">
    <property type="entry name" value="WD REPEAT-CONTAINING PROTEIN 3"/>
    <property type="match status" value="1"/>
</dbReference>
<reference evidence="3" key="1">
    <citation type="submission" date="2025-08" db="UniProtKB">
        <authorList>
            <consortium name="Ensembl"/>
        </authorList>
    </citation>
    <scope>IDENTIFICATION</scope>
</reference>
<organism evidence="3 4">
    <name type="scientific">Canis lupus dingo</name>
    <name type="common">dingo</name>
    <dbReference type="NCBI Taxonomy" id="286419"/>
    <lineage>
        <taxon>Eukaryota</taxon>
        <taxon>Metazoa</taxon>
        <taxon>Chordata</taxon>
        <taxon>Craniata</taxon>
        <taxon>Vertebrata</taxon>
        <taxon>Euteleostomi</taxon>
        <taxon>Mammalia</taxon>
        <taxon>Eutheria</taxon>
        <taxon>Laurasiatheria</taxon>
        <taxon>Carnivora</taxon>
        <taxon>Caniformia</taxon>
        <taxon>Canidae</taxon>
        <taxon>Canis</taxon>
    </lineage>
</organism>
<evidence type="ECO:0000313" key="4">
    <source>
        <dbReference type="Proteomes" id="UP000694391"/>
    </source>
</evidence>
<dbReference type="Proteomes" id="UP000694391">
    <property type="component" value="Unplaced"/>
</dbReference>
<name>A0A8C0L4Z4_CANLU</name>
<dbReference type="GeneTree" id="ENSGT00940000179718"/>
<sequence>MGLTKQYLRYVASAVFGLIGSQKGNIVFVTLRGEKGRYVAVPACEHVFIWDLRKGEKVSQILKVVTNM</sequence>
<dbReference type="GO" id="GO:0034388">
    <property type="term" value="C:Pwp2p-containing subcomplex of 90S preribosome"/>
    <property type="evidence" value="ECO:0007669"/>
    <property type="project" value="TreeGrafter"/>
</dbReference>